<dbReference type="SUPFAM" id="SSF51658">
    <property type="entry name" value="Xylose isomerase-like"/>
    <property type="match status" value="1"/>
</dbReference>
<dbReference type="Gene3D" id="3.20.20.150">
    <property type="entry name" value="Divalent-metal-dependent TIM barrel enzymes"/>
    <property type="match status" value="1"/>
</dbReference>
<dbReference type="PANTHER" id="PTHR12110:SF41">
    <property type="entry name" value="INOSOSE DEHYDRATASE"/>
    <property type="match status" value="1"/>
</dbReference>
<organism evidence="2 3">
    <name type="scientific">Niallia circulans</name>
    <name type="common">Bacillus circulans</name>
    <dbReference type="NCBI Taxonomy" id="1397"/>
    <lineage>
        <taxon>Bacteria</taxon>
        <taxon>Bacillati</taxon>
        <taxon>Bacillota</taxon>
        <taxon>Bacilli</taxon>
        <taxon>Bacillales</taxon>
        <taxon>Bacillaceae</taxon>
        <taxon>Niallia</taxon>
    </lineage>
</organism>
<keyword evidence="3" id="KW-1185">Reference proteome</keyword>
<evidence type="ECO:0000259" key="1">
    <source>
        <dbReference type="Pfam" id="PF01261"/>
    </source>
</evidence>
<dbReference type="PANTHER" id="PTHR12110">
    <property type="entry name" value="HYDROXYPYRUVATE ISOMERASE"/>
    <property type="match status" value="1"/>
</dbReference>
<keyword evidence="2" id="KW-0413">Isomerase</keyword>
<protein>
    <submittedName>
        <fullName evidence="2">Xylose isomerase</fullName>
    </submittedName>
</protein>
<dbReference type="InterPro" id="IPR013022">
    <property type="entry name" value="Xyl_isomerase-like_TIM-brl"/>
</dbReference>
<dbReference type="GeneID" id="56348767"/>
<dbReference type="PATRIC" id="fig|1397.4.peg.4828"/>
<feature type="domain" description="Xylose isomerase-like TIM barrel" evidence="1">
    <location>
        <begin position="24"/>
        <end position="245"/>
    </location>
</feature>
<reference evidence="2 3" key="1">
    <citation type="submission" date="2015-05" db="EMBL/GenBank/DDBJ databases">
        <title>Whole genome sequence and identification of bacterial endophytes from Costus igneus.</title>
        <authorList>
            <person name="Lee Y.P."/>
            <person name="Gan H.M."/>
            <person name="Eng W."/>
            <person name="Wheatley M.S."/>
            <person name="Caraballo A."/>
            <person name="Polter S."/>
            <person name="Savka M.A."/>
            <person name="Hudson A.O."/>
        </authorList>
    </citation>
    <scope>NUCLEOTIDE SEQUENCE [LARGE SCALE GENOMIC DNA]</scope>
    <source>
        <strain evidence="2 3">RIT379</strain>
    </source>
</reference>
<dbReference type="InterPro" id="IPR036237">
    <property type="entry name" value="Xyl_isomerase-like_sf"/>
</dbReference>
<sequence>MHNQFAAQLFTVREELKRGISPVFKELKEMGWDGVQLSALPADYDPHEVAKALQENNLGTAGIHIPLDRLENDLEQVVEEVKLYNTKDIVCPFLPEDVRNQDGYEGVKALLNEVAEKTPEFRISYHNHAFEFDTDIDGKSALEYLLEPTSDNKIFAEIDVFWVKKAGKDPLQFLKPYANRMPIIHLKDMTNDERQTFAEVGTGLIDFPPILNWCKKAGVEWYAVEQDICPGDPMDSLRISLENLKRLTRLLQ</sequence>
<dbReference type="Proteomes" id="UP000036045">
    <property type="component" value="Unassembled WGS sequence"/>
</dbReference>
<accession>A0A0J1LDH3</accession>
<dbReference type="Pfam" id="PF01261">
    <property type="entry name" value="AP_endonuc_2"/>
    <property type="match status" value="1"/>
</dbReference>
<comment type="caution">
    <text evidence="2">The sequence shown here is derived from an EMBL/GenBank/DDBJ whole genome shotgun (WGS) entry which is preliminary data.</text>
</comment>
<name>A0A0J1LDH3_NIACI</name>
<dbReference type="RefSeq" id="WP_047941497.1">
    <property type="nucleotide sequence ID" value="NZ_CP053989.1"/>
</dbReference>
<gene>
    <name evidence="2" type="ORF">ABW02_08285</name>
</gene>
<proteinExistence type="predicted"/>
<evidence type="ECO:0000313" key="2">
    <source>
        <dbReference type="EMBL" id="KLV26965.1"/>
    </source>
</evidence>
<dbReference type="InterPro" id="IPR050312">
    <property type="entry name" value="IolE/XylAMocC-like"/>
</dbReference>
<evidence type="ECO:0000313" key="3">
    <source>
        <dbReference type="Proteomes" id="UP000036045"/>
    </source>
</evidence>
<dbReference type="GO" id="GO:0016853">
    <property type="term" value="F:isomerase activity"/>
    <property type="evidence" value="ECO:0007669"/>
    <property type="project" value="UniProtKB-KW"/>
</dbReference>
<dbReference type="AlphaFoldDB" id="A0A0J1LDH3"/>
<dbReference type="OrthoDB" id="9798407at2"/>
<dbReference type="EMBL" id="LDPH01000006">
    <property type="protein sequence ID" value="KLV26965.1"/>
    <property type="molecule type" value="Genomic_DNA"/>
</dbReference>